<keyword evidence="3 6" id="KW-0378">Hydrolase</keyword>
<keyword evidence="4" id="KW-1015">Disulfide bond</keyword>
<evidence type="ECO:0000256" key="1">
    <source>
        <dbReference type="ARBA" id="ARBA00005964"/>
    </source>
</evidence>
<dbReference type="GO" id="GO:0052689">
    <property type="term" value="F:carboxylic ester hydrolase activity"/>
    <property type="evidence" value="ECO:0007669"/>
    <property type="project" value="UniProtKB-KW"/>
</dbReference>
<dbReference type="AlphaFoldDB" id="A0AAW1UVB5"/>
<name>A0AAW1UVB5_9CUCU</name>
<accession>A0AAW1UVB5</accession>
<comment type="similarity">
    <text evidence="1 6">Belongs to the type-B carboxylesterase/lipase family.</text>
</comment>
<proteinExistence type="inferred from homology"/>
<organism evidence="8 9">
    <name type="scientific">Henosepilachna vigintioctopunctata</name>
    <dbReference type="NCBI Taxonomy" id="420089"/>
    <lineage>
        <taxon>Eukaryota</taxon>
        <taxon>Metazoa</taxon>
        <taxon>Ecdysozoa</taxon>
        <taxon>Arthropoda</taxon>
        <taxon>Hexapoda</taxon>
        <taxon>Insecta</taxon>
        <taxon>Pterygota</taxon>
        <taxon>Neoptera</taxon>
        <taxon>Endopterygota</taxon>
        <taxon>Coleoptera</taxon>
        <taxon>Polyphaga</taxon>
        <taxon>Cucujiformia</taxon>
        <taxon>Coccinelloidea</taxon>
        <taxon>Coccinellidae</taxon>
        <taxon>Epilachninae</taxon>
        <taxon>Epilachnini</taxon>
        <taxon>Henosepilachna</taxon>
    </lineage>
</organism>
<dbReference type="InterPro" id="IPR019826">
    <property type="entry name" value="Carboxylesterase_B_AS"/>
</dbReference>
<evidence type="ECO:0000313" key="8">
    <source>
        <dbReference type="EMBL" id="KAK9883514.1"/>
    </source>
</evidence>
<evidence type="ECO:0000259" key="7">
    <source>
        <dbReference type="Pfam" id="PF00135"/>
    </source>
</evidence>
<dbReference type="PANTHER" id="PTHR43142">
    <property type="entry name" value="CARBOXYLIC ESTER HYDROLASE"/>
    <property type="match status" value="1"/>
</dbReference>
<keyword evidence="2" id="KW-0719">Serine esterase</keyword>
<reference evidence="8 9" key="1">
    <citation type="submission" date="2023-03" db="EMBL/GenBank/DDBJ databases">
        <title>Genome insight into feeding habits of ladybird beetles.</title>
        <authorList>
            <person name="Li H.-S."/>
            <person name="Huang Y.-H."/>
            <person name="Pang H."/>
        </authorList>
    </citation>
    <scope>NUCLEOTIDE SEQUENCE [LARGE SCALE GENOMIC DNA]</scope>
    <source>
        <strain evidence="8">SYSU_2023b</strain>
        <tissue evidence="8">Whole body</tissue>
    </source>
</reference>
<protein>
    <recommendedName>
        <fullName evidence="6">Carboxylic ester hydrolase</fullName>
        <ecNumber evidence="6">3.1.1.-</ecNumber>
    </recommendedName>
</protein>
<dbReference type="SUPFAM" id="SSF53474">
    <property type="entry name" value="alpha/beta-Hydrolases"/>
    <property type="match status" value="1"/>
</dbReference>
<keyword evidence="9" id="KW-1185">Reference proteome</keyword>
<evidence type="ECO:0000256" key="4">
    <source>
        <dbReference type="ARBA" id="ARBA00023157"/>
    </source>
</evidence>
<evidence type="ECO:0000313" key="9">
    <source>
        <dbReference type="Proteomes" id="UP001431783"/>
    </source>
</evidence>
<dbReference type="Proteomes" id="UP001431783">
    <property type="component" value="Unassembled WGS sequence"/>
</dbReference>
<keyword evidence="5" id="KW-0325">Glycoprotein</keyword>
<evidence type="ECO:0000256" key="5">
    <source>
        <dbReference type="ARBA" id="ARBA00023180"/>
    </source>
</evidence>
<dbReference type="InterPro" id="IPR002018">
    <property type="entry name" value="CarbesteraseB"/>
</dbReference>
<sequence>MFVYEHILCDLCPRVNVQLSHQQLENYSICYLNVFLLEIIVYYKPYIKEHLNNCRRSSLDTALICKQQIIKMIRQVTILVCIGLTTARPDVKSVLNNGNSPIVSSPLGQYQGTTATSRLGKPFFSFRGIPYAQPPINELRFKPPVPIAKHEVIFNATQDGVVCPQQTTEPVSEDCLLLNVYTTKLPKGAEHPTKPVIVYIHGGGFYSLSGKSNWVGPEYLMDRDIVLVTFNYRLGSLGFLSTGDKEAPGNNGLKDQVIALKWVKENIAAFGGDPNSVTLFGYSSGAISATLHLMSPMSKGLFHKVIISSSSALGQWPIENNQLDLAKKQAKIVGCPDDTPANIIKCLKAKPANELGESLPKFSEFGTEPVLIWKPVIEGDFGQERFLTHHPVNLVRDGKFEKLPIMSGITADEFAGRAVDLVRNADLLKQLDEQWDKKAPIVFMYEKDTDNSKTISKALRTFYFADKKFDNSSLSQLAQIYSDAQTGFAVNRGVKLLAEKTQSVYYYRFNYKGRYSHYYLPDSNGTVPYGVVHHDDLLYLFHIPSLFPKFGENDPESPTVEKMTTMWANFAKSGKPIPESSEKLDNAKWEPFNLKTQKYLEIGNKLTVAEKLYEKRYAEWEKLFPLSGYDKLKKPSG</sequence>
<gene>
    <name evidence="8" type="ORF">WA026_001690</name>
</gene>
<comment type="caution">
    <text evidence="8">The sequence shown here is derived from an EMBL/GenBank/DDBJ whole genome shotgun (WGS) entry which is preliminary data.</text>
</comment>
<feature type="domain" description="Carboxylesterase type B" evidence="7">
    <location>
        <begin position="100"/>
        <end position="620"/>
    </location>
</feature>
<dbReference type="EMBL" id="JARQZJ010000091">
    <property type="protein sequence ID" value="KAK9883514.1"/>
    <property type="molecule type" value="Genomic_DNA"/>
</dbReference>
<dbReference type="InterPro" id="IPR029058">
    <property type="entry name" value="AB_hydrolase_fold"/>
</dbReference>
<evidence type="ECO:0000256" key="3">
    <source>
        <dbReference type="ARBA" id="ARBA00022801"/>
    </source>
</evidence>
<dbReference type="PROSITE" id="PS00122">
    <property type="entry name" value="CARBOXYLESTERASE_B_1"/>
    <property type="match status" value="1"/>
</dbReference>
<evidence type="ECO:0000256" key="2">
    <source>
        <dbReference type="ARBA" id="ARBA00022487"/>
    </source>
</evidence>
<evidence type="ECO:0000256" key="6">
    <source>
        <dbReference type="RuleBase" id="RU361235"/>
    </source>
</evidence>
<dbReference type="PANTHER" id="PTHR43142:SF1">
    <property type="entry name" value="CARBOXYLIC ESTER HYDROLASE"/>
    <property type="match status" value="1"/>
</dbReference>
<dbReference type="Pfam" id="PF00135">
    <property type="entry name" value="COesterase"/>
    <property type="match status" value="1"/>
</dbReference>
<dbReference type="Gene3D" id="3.40.50.1820">
    <property type="entry name" value="alpha/beta hydrolase"/>
    <property type="match status" value="1"/>
</dbReference>
<dbReference type="EC" id="3.1.1.-" evidence="6"/>
<dbReference type="FunFam" id="3.40.50.1820:FF:000155">
    <property type="entry name" value="Carboxylic ester hydrolase"/>
    <property type="match status" value="1"/>
</dbReference>